<feature type="region of interest" description="Disordered" evidence="1">
    <location>
        <begin position="1"/>
        <end position="49"/>
    </location>
</feature>
<dbReference type="STRING" id="1123282.SAMN02745823_00989"/>
<dbReference type="RefSeq" id="WP_159435343.1">
    <property type="nucleotide sequence ID" value="NZ_FQXV01000002.1"/>
</dbReference>
<proteinExistence type="predicted"/>
<evidence type="ECO:0000256" key="1">
    <source>
        <dbReference type="SAM" id="MobiDB-lite"/>
    </source>
</evidence>
<accession>A0A1M5VRV6</accession>
<name>A0A1M5VRV6_9FIRM</name>
<organism evidence="2 3">
    <name type="scientific">Sporobacter termitidis DSM 10068</name>
    <dbReference type="NCBI Taxonomy" id="1123282"/>
    <lineage>
        <taxon>Bacteria</taxon>
        <taxon>Bacillati</taxon>
        <taxon>Bacillota</taxon>
        <taxon>Clostridia</taxon>
        <taxon>Eubacteriales</taxon>
        <taxon>Oscillospiraceae</taxon>
        <taxon>Sporobacter</taxon>
    </lineage>
</organism>
<sequence length="49" mass="5690">MKNGHDRRIENKKIEQLEIKTEPSSNADNDSRNKNHNTKKVSMGPNTKR</sequence>
<dbReference type="EMBL" id="FQXV01000002">
    <property type="protein sequence ID" value="SHH77985.1"/>
    <property type="molecule type" value="Genomic_DNA"/>
</dbReference>
<feature type="compositionally biased region" description="Basic and acidic residues" evidence="1">
    <location>
        <begin position="1"/>
        <end position="21"/>
    </location>
</feature>
<dbReference type="AlphaFoldDB" id="A0A1M5VRV6"/>
<dbReference type="Proteomes" id="UP000183995">
    <property type="component" value="Unassembled WGS sequence"/>
</dbReference>
<reference evidence="2 3" key="1">
    <citation type="submission" date="2016-11" db="EMBL/GenBank/DDBJ databases">
        <authorList>
            <person name="Jaros S."/>
            <person name="Januszkiewicz K."/>
            <person name="Wedrychowicz H."/>
        </authorList>
    </citation>
    <scope>NUCLEOTIDE SEQUENCE [LARGE SCALE GENOMIC DNA]</scope>
    <source>
        <strain evidence="2 3">DSM 10068</strain>
    </source>
</reference>
<protein>
    <submittedName>
        <fullName evidence="2">Uncharacterized protein</fullName>
    </submittedName>
</protein>
<gene>
    <name evidence="2" type="ORF">SAMN02745823_00989</name>
</gene>
<keyword evidence="3" id="KW-1185">Reference proteome</keyword>
<evidence type="ECO:0000313" key="3">
    <source>
        <dbReference type="Proteomes" id="UP000183995"/>
    </source>
</evidence>
<evidence type="ECO:0000313" key="2">
    <source>
        <dbReference type="EMBL" id="SHH77985.1"/>
    </source>
</evidence>